<dbReference type="OrthoDB" id="9806637at2"/>
<keyword evidence="4 7" id="KW-0489">Methyltransferase</keyword>
<evidence type="ECO:0000313" key="9">
    <source>
        <dbReference type="Proteomes" id="UP000054742"/>
    </source>
</evidence>
<feature type="binding site" evidence="7">
    <location>
        <begin position="32"/>
        <end position="34"/>
    </location>
    <ligand>
        <name>S-adenosyl-L-methionine</name>
        <dbReference type="ChEBI" id="CHEBI:59789"/>
    </ligand>
</feature>
<dbReference type="PANTHER" id="PTHR11265">
    <property type="entry name" value="S-ADENOSYL-METHYLTRANSFERASE MRAW"/>
    <property type="match status" value="1"/>
</dbReference>
<dbReference type="FunFam" id="1.10.150.170:FF:000001">
    <property type="entry name" value="Ribosomal RNA small subunit methyltransferase H"/>
    <property type="match status" value="1"/>
</dbReference>
<dbReference type="HAMAP" id="MF_01007">
    <property type="entry name" value="16SrRNA_methyltr_H"/>
    <property type="match status" value="1"/>
</dbReference>
<protein>
    <recommendedName>
        <fullName evidence="7">Ribosomal RNA small subunit methyltransferase H</fullName>
        <ecNumber evidence="7">2.1.1.199</ecNumber>
    </recommendedName>
    <alternativeName>
        <fullName evidence="7">16S rRNA m(4)C1402 methyltransferase</fullName>
    </alternativeName>
    <alternativeName>
        <fullName evidence="7">rRNA (cytosine-N(4)-)-methyltransferase RsmH</fullName>
    </alternativeName>
</protein>
<evidence type="ECO:0000256" key="2">
    <source>
        <dbReference type="ARBA" id="ARBA00022490"/>
    </source>
</evidence>
<dbReference type="Gene3D" id="3.40.50.150">
    <property type="entry name" value="Vaccinia Virus protein VP39"/>
    <property type="match status" value="1"/>
</dbReference>
<dbReference type="PIRSF" id="PIRSF004486">
    <property type="entry name" value="MraW"/>
    <property type="match status" value="1"/>
</dbReference>
<dbReference type="SUPFAM" id="SSF53335">
    <property type="entry name" value="S-adenosyl-L-methionine-dependent methyltransferases"/>
    <property type="match status" value="1"/>
</dbReference>
<dbReference type="GO" id="GO:0071424">
    <property type="term" value="F:rRNA (cytosine-N4-)-methyltransferase activity"/>
    <property type="evidence" value="ECO:0007669"/>
    <property type="project" value="UniProtKB-UniRule"/>
</dbReference>
<dbReference type="Proteomes" id="UP000054742">
    <property type="component" value="Unassembled WGS sequence"/>
</dbReference>
<dbReference type="InterPro" id="IPR002903">
    <property type="entry name" value="RsmH"/>
</dbReference>
<dbReference type="EMBL" id="LNXV01000011">
    <property type="protein sequence ID" value="KTC84172.1"/>
    <property type="molecule type" value="Genomic_DNA"/>
</dbReference>
<feature type="binding site" evidence="7">
    <location>
        <position position="52"/>
    </location>
    <ligand>
        <name>S-adenosyl-L-methionine</name>
        <dbReference type="ChEBI" id="CHEBI:59789"/>
    </ligand>
</feature>
<dbReference type="InterPro" id="IPR029063">
    <property type="entry name" value="SAM-dependent_MTases_sf"/>
</dbReference>
<comment type="catalytic activity">
    <reaction evidence="7">
        <text>cytidine(1402) in 16S rRNA + S-adenosyl-L-methionine = N(4)-methylcytidine(1402) in 16S rRNA + S-adenosyl-L-homocysteine + H(+)</text>
        <dbReference type="Rhea" id="RHEA:42928"/>
        <dbReference type="Rhea" id="RHEA-COMP:10286"/>
        <dbReference type="Rhea" id="RHEA-COMP:10287"/>
        <dbReference type="ChEBI" id="CHEBI:15378"/>
        <dbReference type="ChEBI" id="CHEBI:57856"/>
        <dbReference type="ChEBI" id="CHEBI:59789"/>
        <dbReference type="ChEBI" id="CHEBI:74506"/>
        <dbReference type="ChEBI" id="CHEBI:82748"/>
        <dbReference type="EC" id="2.1.1.199"/>
    </reaction>
</comment>
<evidence type="ECO:0000256" key="7">
    <source>
        <dbReference type="HAMAP-Rule" id="MF_01007"/>
    </source>
</evidence>
<comment type="caution">
    <text evidence="8">The sequence shown here is derived from an EMBL/GenBank/DDBJ whole genome shotgun (WGS) entry which is preliminary data.</text>
</comment>
<comment type="subcellular location">
    <subcellularLocation>
        <location evidence="7">Cytoplasm</location>
    </subcellularLocation>
</comment>
<feature type="binding site" evidence="7">
    <location>
        <position position="100"/>
    </location>
    <ligand>
        <name>S-adenosyl-L-methionine</name>
        <dbReference type="ChEBI" id="CHEBI:59789"/>
    </ligand>
</feature>
<keyword evidence="6 7" id="KW-0949">S-adenosyl-L-methionine</keyword>
<dbReference type="PATRIC" id="fig|29422.6.peg.1621"/>
<reference evidence="8 9" key="1">
    <citation type="submission" date="2015-11" db="EMBL/GenBank/DDBJ databases">
        <title>Genomic analysis of 38 Legionella species identifies large and diverse effector repertoires.</title>
        <authorList>
            <person name="Burstein D."/>
            <person name="Amaro F."/>
            <person name="Zusman T."/>
            <person name="Lifshitz Z."/>
            <person name="Cohen O."/>
            <person name="Gilbert J.A."/>
            <person name="Pupko T."/>
            <person name="Shuman H.A."/>
            <person name="Segal G."/>
        </authorList>
    </citation>
    <scope>NUCLEOTIDE SEQUENCE [LARGE SCALE GENOMIC DNA]</scope>
    <source>
        <strain evidence="8 9">ATCC 43878</strain>
    </source>
</reference>
<dbReference type="Gene3D" id="1.10.150.170">
    <property type="entry name" value="Putative methyltransferase TM0872, insert domain"/>
    <property type="match status" value="1"/>
</dbReference>
<dbReference type="Pfam" id="PF01795">
    <property type="entry name" value="Methyltransf_5"/>
    <property type="match status" value="1"/>
</dbReference>
<dbReference type="GO" id="GO:0070475">
    <property type="term" value="P:rRNA base methylation"/>
    <property type="evidence" value="ECO:0007669"/>
    <property type="project" value="UniProtKB-UniRule"/>
</dbReference>
<keyword evidence="9" id="KW-1185">Reference proteome</keyword>
<dbReference type="AlphaFoldDB" id="A0A0W0SLI7"/>
<dbReference type="PANTHER" id="PTHR11265:SF0">
    <property type="entry name" value="12S RRNA N4-METHYLCYTIDINE METHYLTRANSFERASE"/>
    <property type="match status" value="1"/>
</dbReference>
<keyword evidence="2 7" id="KW-0963">Cytoplasm</keyword>
<dbReference type="NCBIfam" id="TIGR00006">
    <property type="entry name" value="16S rRNA (cytosine(1402)-N(4))-methyltransferase RsmH"/>
    <property type="match status" value="1"/>
</dbReference>
<keyword evidence="5 7" id="KW-0808">Transferase</keyword>
<feature type="binding site" evidence="7">
    <location>
        <position position="107"/>
    </location>
    <ligand>
        <name>S-adenosyl-L-methionine</name>
        <dbReference type="ChEBI" id="CHEBI:59789"/>
    </ligand>
</feature>
<comment type="similarity">
    <text evidence="1 7">Belongs to the methyltransferase superfamily. RsmH family.</text>
</comment>
<evidence type="ECO:0000256" key="3">
    <source>
        <dbReference type="ARBA" id="ARBA00022552"/>
    </source>
</evidence>
<dbReference type="STRING" id="29422.Lbru_1533"/>
<dbReference type="RefSeq" id="WP_058441600.1">
    <property type="nucleotide sequence ID" value="NZ_CAAAHU010000003.1"/>
</dbReference>
<sequence length="308" mass="34224">MTTHQSVLLHEALDGLAIKADGIYIDGTFGRGGHSRAILQCLSNSGKLLAIDKDPEAIAYAHQNFADDKRFHIYHGSFAKLAEFARKENVYGRVDGILLDLGVSSPQLDNPARGFSFMQQGPLDMRMDLEQDLSAAQFINEAEADEMAAIFREYGEERFAGRIARAIVLARAVSPIETTEALAEIVKQANPRWEKHKHPATRVFQAIRIHINQELGDLTTALNTAIDVLAIGGRLAVISFHSLEDRIVKQFMREQEQGDRLPPGVPVRYEEIKTNFKKVGKAIKASNDEVKQNVRARSAVLRIGEKIA</sequence>
<comment type="function">
    <text evidence="7">Specifically methylates the N4 position of cytidine in position 1402 (C1402) of 16S rRNA.</text>
</comment>
<evidence type="ECO:0000313" key="8">
    <source>
        <dbReference type="EMBL" id="KTC84172.1"/>
    </source>
</evidence>
<dbReference type="InterPro" id="IPR023397">
    <property type="entry name" value="SAM-dep_MeTrfase_MraW_recog"/>
</dbReference>
<dbReference type="SUPFAM" id="SSF81799">
    <property type="entry name" value="Putative methyltransferase TM0872, insert domain"/>
    <property type="match status" value="1"/>
</dbReference>
<accession>A0A0W0SLI7</accession>
<proteinExistence type="inferred from homology"/>
<keyword evidence="3 7" id="KW-0698">rRNA processing</keyword>
<feature type="binding site" evidence="7">
    <location>
        <position position="78"/>
    </location>
    <ligand>
        <name>S-adenosyl-L-methionine</name>
        <dbReference type="ChEBI" id="CHEBI:59789"/>
    </ligand>
</feature>
<evidence type="ECO:0000256" key="1">
    <source>
        <dbReference type="ARBA" id="ARBA00010396"/>
    </source>
</evidence>
<dbReference type="GO" id="GO:0005737">
    <property type="term" value="C:cytoplasm"/>
    <property type="evidence" value="ECO:0007669"/>
    <property type="project" value="UniProtKB-SubCell"/>
</dbReference>
<evidence type="ECO:0000256" key="4">
    <source>
        <dbReference type="ARBA" id="ARBA00022603"/>
    </source>
</evidence>
<evidence type="ECO:0000256" key="5">
    <source>
        <dbReference type="ARBA" id="ARBA00022679"/>
    </source>
</evidence>
<name>A0A0W0SLI7_9GAMM</name>
<organism evidence="8 9">
    <name type="scientific">Legionella brunensis</name>
    <dbReference type="NCBI Taxonomy" id="29422"/>
    <lineage>
        <taxon>Bacteria</taxon>
        <taxon>Pseudomonadati</taxon>
        <taxon>Pseudomonadota</taxon>
        <taxon>Gammaproteobacteria</taxon>
        <taxon>Legionellales</taxon>
        <taxon>Legionellaceae</taxon>
        <taxon>Legionella</taxon>
    </lineage>
</organism>
<evidence type="ECO:0000256" key="6">
    <source>
        <dbReference type="ARBA" id="ARBA00022691"/>
    </source>
</evidence>
<dbReference type="EC" id="2.1.1.199" evidence="7"/>
<gene>
    <name evidence="7" type="primary">rsmH</name>
    <name evidence="8" type="ORF">Lbru_1533</name>
</gene>